<dbReference type="InterPro" id="IPR012347">
    <property type="entry name" value="Ferritin-like"/>
</dbReference>
<dbReference type="PROSITE" id="PS51257">
    <property type="entry name" value="PROKAR_LIPOPROTEIN"/>
    <property type="match status" value="1"/>
</dbReference>
<evidence type="ECO:0000313" key="5">
    <source>
        <dbReference type="Proteomes" id="UP000586042"/>
    </source>
</evidence>
<sequence>MLAHRTTARIVIAAIGALGLLTACGGSGGQAPAGGSTAEAPAARQTDAQPSKEHNDADVMFARMMIPHHLQAVRMAGLAAARAEDPEVKKLAERIRAAQEPEIAALRAWLRAWGMPESTRGHLRHGMPGMLSADDLEDLEAVSGDIFDKQFARLMIAHHEGAVTMAQKERLEGESADAKGLAQSIETSQRDEIEQLRRILDRL</sequence>
<dbReference type="Gene3D" id="1.20.1260.10">
    <property type="match status" value="1"/>
</dbReference>
<keyword evidence="2" id="KW-0732">Signal</keyword>
<accession>A0A7Y6IHA7</accession>
<evidence type="ECO:0000259" key="3">
    <source>
        <dbReference type="Pfam" id="PF03713"/>
    </source>
</evidence>
<dbReference type="RefSeq" id="WP_175595103.1">
    <property type="nucleotide sequence ID" value="NZ_JABWGN010000022.1"/>
</dbReference>
<name>A0A7Y6IHA7_9ACTN</name>
<evidence type="ECO:0000256" key="1">
    <source>
        <dbReference type="SAM" id="MobiDB-lite"/>
    </source>
</evidence>
<dbReference type="PANTHER" id="PTHR36933">
    <property type="entry name" value="SLL0788 PROTEIN"/>
    <property type="match status" value="1"/>
</dbReference>
<dbReference type="AlphaFoldDB" id="A0A7Y6IHA7"/>
<reference evidence="4 5" key="1">
    <citation type="submission" date="2020-06" db="EMBL/GenBank/DDBJ databases">
        <title>Nonomuraea sp. SMC257, a novel actinomycete isolated from soil.</title>
        <authorList>
            <person name="Chanama M."/>
        </authorList>
    </citation>
    <scope>NUCLEOTIDE SEQUENCE [LARGE SCALE GENOMIC DNA]</scope>
    <source>
        <strain evidence="4 5">SMC257</strain>
    </source>
</reference>
<dbReference type="Pfam" id="PF03713">
    <property type="entry name" value="DUF305"/>
    <property type="match status" value="1"/>
</dbReference>
<keyword evidence="5" id="KW-1185">Reference proteome</keyword>
<organism evidence="4 5">
    <name type="scientific">Nonomuraea montanisoli</name>
    <dbReference type="NCBI Taxonomy" id="2741721"/>
    <lineage>
        <taxon>Bacteria</taxon>
        <taxon>Bacillati</taxon>
        <taxon>Actinomycetota</taxon>
        <taxon>Actinomycetes</taxon>
        <taxon>Streptosporangiales</taxon>
        <taxon>Streptosporangiaceae</taxon>
        <taxon>Nonomuraea</taxon>
    </lineage>
</organism>
<dbReference type="Proteomes" id="UP000586042">
    <property type="component" value="Unassembled WGS sequence"/>
</dbReference>
<feature type="domain" description="DUF305" evidence="3">
    <location>
        <begin position="58"/>
        <end position="200"/>
    </location>
</feature>
<dbReference type="EMBL" id="JABWGN010000022">
    <property type="protein sequence ID" value="NUW37658.1"/>
    <property type="molecule type" value="Genomic_DNA"/>
</dbReference>
<evidence type="ECO:0000256" key="2">
    <source>
        <dbReference type="SAM" id="SignalP"/>
    </source>
</evidence>
<gene>
    <name evidence="4" type="ORF">HTZ77_40580</name>
</gene>
<feature type="region of interest" description="Disordered" evidence="1">
    <location>
        <begin position="28"/>
        <end position="53"/>
    </location>
</feature>
<feature type="chain" id="PRO_5039211640" evidence="2">
    <location>
        <begin position="24"/>
        <end position="203"/>
    </location>
</feature>
<feature type="signal peptide" evidence="2">
    <location>
        <begin position="1"/>
        <end position="23"/>
    </location>
</feature>
<comment type="caution">
    <text evidence="4">The sequence shown here is derived from an EMBL/GenBank/DDBJ whole genome shotgun (WGS) entry which is preliminary data.</text>
</comment>
<proteinExistence type="predicted"/>
<dbReference type="PANTHER" id="PTHR36933:SF1">
    <property type="entry name" value="SLL0788 PROTEIN"/>
    <property type="match status" value="1"/>
</dbReference>
<protein>
    <submittedName>
        <fullName evidence="4">DUF305 domain-containing protein</fullName>
    </submittedName>
</protein>
<dbReference type="InterPro" id="IPR005183">
    <property type="entry name" value="DUF305_CopM-like"/>
</dbReference>
<evidence type="ECO:0000313" key="4">
    <source>
        <dbReference type="EMBL" id="NUW37658.1"/>
    </source>
</evidence>